<dbReference type="EC" id="1.1.1.86" evidence="7"/>
<feature type="domain" description="KARI N-terminal Rossmann" evidence="8">
    <location>
        <begin position="18"/>
        <end position="198"/>
    </location>
</feature>
<protein>
    <recommendedName>
        <fullName evidence="7">Ketol-acid reductoisomerase</fullName>
        <ecNumber evidence="7">1.1.1.86</ecNumber>
    </recommendedName>
</protein>
<comment type="similarity">
    <text evidence="3">Belongs to the ketol-acid reductoisomerase family.</text>
</comment>
<dbReference type="Gene3D" id="6.10.240.10">
    <property type="match status" value="1"/>
</dbReference>
<dbReference type="InterPro" id="IPR013023">
    <property type="entry name" value="KARI"/>
</dbReference>
<keyword evidence="4" id="KW-0028">Amino-acid biosynthesis</keyword>
<evidence type="ECO:0000256" key="5">
    <source>
        <dbReference type="ARBA" id="ARBA00023002"/>
    </source>
</evidence>
<evidence type="ECO:0000256" key="2">
    <source>
        <dbReference type="ARBA" id="ARBA00004885"/>
    </source>
</evidence>
<gene>
    <name evidence="9" type="primary">ilvC_2</name>
    <name evidence="9" type="ORF">HMPREF0860_2308</name>
</gene>
<sequence length="344" mass="38764">MSTKMDRKTIEGGFVMATNIYYDKDADLKLVADKTIAIIGYGNQGRAQALNMRDSGCKHIIVGSREDSSYEQAKSDGFEVFSIAEACKKADIIFILLPDEFAPEIFKEQIAPGLKKGDIINFASAYNITFHKITPPEFVDIVMAAPRMIGDGVRQLYLRGQGSPAFVGVAQDASGKALEYGKALCKAIGATKKGAIEVKFIDETMLDLMTEQGIWPIIYHVFVEAFKLHVAEGHPEEAVLMEAYMSREPMYMMEKAAEMGMFKQLPFHSHTSQYGQLTNYEKFDPTQIRKFLKEKYDNIKNGNFAEEWEKEQREKELATLKSLSDKALNCELTKAEERTLKKLK</sequence>
<accession>A0ABP2YIY4</accession>
<dbReference type="SUPFAM" id="SSF51735">
    <property type="entry name" value="NAD(P)-binding Rossmann-fold domains"/>
    <property type="match status" value="1"/>
</dbReference>
<dbReference type="InterPro" id="IPR000506">
    <property type="entry name" value="KARI_C"/>
</dbReference>
<evidence type="ECO:0000256" key="1">
    <source>
        <dbReference type="ARBA" id="ARBA00004864"/>
    </source>
</evidence>
<dbReference type="InterPro" id="IPR013116">
    <property type="entry name" value="KARI_N"/>
</dbReference>
<dbReference type="SUPFAM" id="SSF48179">
    <property type="entry name" value="6-phosphogluconate dehydrogenase C-terminal domain-like"/>
    <property type="match status" value="1"/>
</dbReference>
<comment type="caution">
    <text evidence="9">The sequence shown here is derived from an EMBL/GenBank/DDBJ whole genome shotgun (WGS) entry which is preliminary data.</text>
</comment>
<comment type="pathway">
    <text evidence="1">Amino-acid biosynthesis; L-valine biosynthesis; L-valine from pyruvate: step 2/4.</text>
</comment>
<evidence type="ECO:0000313" key="9">
    <source>
        <dbReference type="EMBL" id="ERJ99276.1"/>
    </source>
</evidence>
<dbReference type="Gene3D" id="3.40.50.720">
    <property type="entry name" value="NAD(P)-binding Rossmann-like Domain"/>
    <property type="match status" value="1"/>
</dbReference>
<evidence type="ECO:0000313" key="10">
    <source>
        <dbReference type="Proteomes" id="UP000016646"/>
    </source>
</evidence>
<keyword evidence="6" id="KW-0100">Branched-chain amino acid biosynthesis</keyword>
<keyword evidence="5 9" id="KW-0560">Oxidoreductase</keyword>
<dbReference type="Pfam" id="PF01450">
    <property type="entry name" value="KARI_C"/>
    <property type="match status" value="1"/>
</dbReference>
<name>A0ABP2YIY4_TRESO</name>
<evidence type="ECO:0000259" key="8">
    <source>
        <dbReference type="PROSITE" id="PS51850"/>
    </source>
</evidence>
<dbReference type="Pfam" id="PF07991">
    <property type="entry name" value="KARI_N"/>
    <property type="match status" value="1"/>
</dbReference>
<reference evidence="9 10" key="1">
    <citation type="submission" date="2013-08" db="EMBL/GenBank/DDBJ databases">
        <authorList>
            <person name="Durkin A.S."/>
            <person name="Haft D.R."/>
            <person name="McCorrison J."/>
            <person name="Torralba M."/>
            <person name="Gillis M."/>
            <person name="Haft D.H."/>
            <person name="Methe B."/>
            <person name="Sutton G."/>
            <person name="Nelson K.E."/>
        </authorList>
    </citation>
    <scope>NUCLEOTIDE SEQUENCE [LARGE SCALE GENOMIC DNA]</scope>
    <source>
        <strain evidence="9 10">ATCC 35536</strain>
    </source>
</reference>
<evidence type="ECO:0000256" key="4">
    <source>
        <dbReference type="ARBA" id="ARBA00022605"/>
    </source>
</evidence>
<keyword evidence="10" id="KW-1185">Reference proteome</keyword>
<dbReference type="GO" id="GO:0004455">
    <property type="term" value="F:ketol-acid reductoisomerase activity"/>
    <property type="evidence" value="ECO:0007669"/>
    <property type="project" value="UniProtKB-EC"/>
</dbReference>
<dbReference type="Proteomes" id="UP000016646">
    <property type="component" value="Unassembled WGS sequence"/>
</dbReference>
<dbReference type="PANTHER" id="PTHR21371">
    <property type="entry name" value="KETOL-ACID REDUCTOISOMERASE, MITOCHONDRIAL"/>
    <property type="match status" value="1"/>
</dbReference>
<dbReference type="PANTHER" id="PTHR21371:SF1">
    <property type="entry name" value="KETOL-ACID REDUCTOISOMERASE, MITOCHONDRIAL"/>
    <property type="match status" value="1"/>
</dbReference>
<evidence type="ECO:0000256" key="6">
    <source>
        <dbReference type="ARBA" id="ARBA00023304"/>
    </source>
</evidence>
<dbReference type="NCBIfam" id="TIGR00465">
    <property type="entry name" value="ilvC"/>
    <property type="match status" value="1"/>
</dbReference>
<dbReference type="InterPro" id="IPR036291">
    <property type="entry name" value="NAD(P)-bd_dom_sf"/>
</dbReference>
<evidence type="ECO:0000256" key="3">
    <source>
        <dbReference type="ARBA" id="ARBA00010318"/>
    </source>
</evidence>
<dbReference type="PROSITE" id="PS51850">
    <property type="entry name" value="KARI_N"/>
    <property type="match status" value="1"/>
</dbReference>
<dbReference type="InterPro" id="IPR008927">
    <property type="entry name" value="6-PGluconate_DH-like_C_sf"/>
</dbReference>
<evidence type="ECO:0000256" key="7">
    <source>
        <dbReference type="NCBIfam" id="TIGR00465"/>
    </source>
</evidence>
<comment type="pathway">
    <text evidence="2">Amino-acid biosynthesis; L-isoleucine biosynthesis; L-isoleucine from 2-oxobutanoate: step 2/4.</text>
</comment>
<proteinExistence type="inferred from homology"/>
<dbReference type="EMBL" id="AVQI01000077">
    <property type="protein sequence ID" value="ERJ99276.1"/>
    <property type="molecule type" value="Genomic_DNA"/>
</dbReference>
<organism evidence="9 10">
    <name type="scientific">Treponema socranskii subsp. socranskii VPI DR56BR1116 = ATCC 35536</name>
    <dbReference type="NCBI Taxonomy" id="1125725"/>
    <lineage>
        <taxon>Bacteria</taxon>
        <taxon>Pseudomonadati</taxon>
        <taxon>Spirochaetota</taxon>
        <taxon>Spirochaetia</taxon>
        <taxon>Spirochaetales</taxon>
        <taxon>Treponemataceae</taxon>
        <taxon>Treponema</taxon>
    </lineage>
</organism>